<dbReference type="eggNOG" id="ENOG5032RV9">
    <property type="taxonomic scope" value="Bacteria"/>
</dbReference>
<name>K2JZD8_9GAMM</name>
<sequence length="151" mass="17516">MLLTPLVLASLLQIPADLIAQQMLDSMNSQVESHAYRYQNEVVRFNHQFWMVDSRSVCFDNTQDASRHSLCTQKAKALFNELCQAMKDKQHKNMYCHAAARYQPQVAQIKDYGKSRQAELKRRCGDLRVQAMADKTLVAERDRVCGEYERE</sequence>
<dbReference type="Proteomes" id="UP000006755">
    <property type="component" value="Unassembled WGS sequence"/>
</dbReference>
<reference evidence="1 2" key="1">
    <citation type="journal article" date="2012" name="J. Bacteriol.">
        <title>Genome Sequence of Gallaecimonas xiamenensis Type Strain 3-C-1.</title>
        <authorList>
            <person name="Lai Q."/>
            <person name="Wang L."/>
            <person name="Wang W."/>
            <person name="Shao Z."/>
        </authorList>
    </citation>
    <scope>NUCLEOTIDE SEQUENCE [LARGE SCALE GENOMIC DNA]</scope>
    <source>
        <strain evidence="1 2">3-C-1</strain>
    </source>
</reference>
<proteinExistence type="predicted"/>
<dbReference type="AlphaFoldDB" id="K2JZD8"/>
<dbReference type="EMBL" id="AMRI01000007">
    <property type="protein sequence ID" value="EKE75659.1"/>
    <property type="molecule type" value="Genomic_DNA"/>
</dbReference>
<protein>
    <submittedName>
        <fullName evidence="1">Uncharacterized protein</fullName>
    </submittedName>
</protein>
<keyword evidence="2" id="KW-1185">Reference proteome</keyword>
<comment type="caution">
    <text evidence="1">The sequence shown here is derived from an EMBL/GenBank/DDBJ whole genome shotgun (WGS) entry which is preliminary data.</text>
</comment>
<organism evidence="1 2">
    <name type="scientific">Gallaecimonas xiamenensis 3-C-1</name>
    <dbReference type="NCBI Taxonomy" id="745411"/>
    <lineage>
        <taxon>Bacteria</taxon>
        <taxon>Pseudomonadati</taxon>
        <taxon>Pseudomonadota</taxon>
        <taxon>Gammaproteobacteria</taxon>
        <taxon>Enterobacterales</taxon>
        <taxon>Gallaecimonadaceae</taxon>
        <taxon>Gallaecimonas</taxon>
    </lineage>
</organism>
<evidence type="ECO:0000313" key="2">
    <source>
        <dbReference type="Proteomes" id="UP000006755"/>
    </source>
</evidence>
<gene>
    <name evidence="1" type="ORF">B3C1_06253</name>
</gene>
<dbReference type="RefSeq" id="WP_008483648.1">
    <property type="nucleotide sequence ID" value="NZ_AMRI01000007.1"/>
</dbReference>
<accession>K2JZD8</accession>
<evidence type="ECO:0000313" key="1">
    <source>
        <dbReference type="EMBL" id="EKE75659.1"/>
    </source>
</evidence>
<dbReference type="OrthoDB" id="6120156at2"/>